<evidence type="ECO:0000256" key="2">
    <source>
        <dbReference type="ARBA" id="ARBA00022840"/>
    </source>
</evidence>
<dbReference type="InterPro" id="IPR027417">
    <property type="entry name" value="P-loop_NTPase"/>
</dbReference>
<keyword evidence="1" id="KW-0547">Nucleotide-binding</keyword>
<dbReference type="GO" id="GO:0016887">
    <property type="term" value="F:ATP hydrolysis activity"/>
    <property type="evidence" value="ECO:0007669"/>
    <property type="project" value="InterPro"/>
</dbReference>
<dbReference type="GO" id="GO:0005524">
    <property type="term" value="F:ATP binding"/>
    <property type="evidence" value="ECO:0007669"/>
    <property type="project" value="UniProtKB-KW"/>
</dbReference>
<dbReference type="InterPro" id="IPR003593">
    <property type="entry name" value="AAA+_ATPase"/>
</dbReference>
<evidence type="ECO:0000313" key="5">
    <source>
        <dbReference type="EMBL" id="KAF9445375.1"/>
    </source>
</evidence>
<evidence type="ECO:0000256" key="3">
    <source>
        <dbReference type="SAM" id="MobiDB-lite"/>
    </source>
</evidence>
<dbReference type="Gene3D" id="3.40.50.300">
    <property type="entry name" value="P-loop containing nucleotide triphosphate hydrolases"/>
    <property type="match status" value="1"/>
</dbReference>
<protein>
    <submittedName>
        <fullName evidence="5">P-loop containing nucleoside triphosphate hydrolase protein</fullName>
    </submittedName>
</protein>
<keyword evidence="2" id="KW-0067">ATP-binding</keyword>
<dbReference type="Proteomes" id="UP000807342">
    <property type="component" value="Unassembled WGS sequence"/>
</dbReference>
<organism evidence="5 6">
    <name type="scientific">Macrolepiota fuliginosa MF-IS2</name>
    <dbReference type="NCBI Taxonomy" id="1400762"/>
    <lineage>
        <taxon>Eukaryota</taxon>
        <taxon>Fungi</taxon>
        <taxon>Dikarya</taxon>
        <taxon>Basidiomycota</taxon>
        <taxon>Agaricomycotina</taxon>
        <taxon>Agaricomycetes</taxon>
        <taxon>Agaricomycetidae</taxon>
        <taxon>Agaricales</taxon>
        <taxon>Agaricineae</taxon>
        <taxon>Agaricaceae</taxon>
        <taxon>Macrolepiota</taxon>
    </lineage>
</organism>
<dbReference type="PROSITE" id="PS50893">
    <property type="entry name" value="ABC_TRANSPORTER_2"/>
    <property type="match status" value="1"/>
</dbReference>
<name>A0A9P6C184_9AGAR</name>
<evidence type="ECO:0000313" key="6">
    <source>
        <dbReference type="Proteomes" id="UP000807342"/>
    </source>
</evidence>
<dbReference type="GO" id="GO:0034040">
    <property type="term" value="F:ATPase-coupled lipid transmembrane transporter activity"/>
    <property type="evidence" value="ECO:0007669"/>
    <property type="project" value="TreeGrafter"/>
</dbReference>
<keyword evidence="6" id="KW-1185">Reference proteome</keyword>
<keyword evidence="5" id="KW-0378">Hydrolase</keyword>
<dbReference type="PANTHER" id="PTHR24221:SF646">
    <property type="entry name" value="HAEMOLYSIN SECRETION ATP-BINDING PROTEIN"/>
    <property type="match status" value="1"/>
</dbReference>
<proteinExistence type="predicted"/>
<gene>
    <name evidence="5" type="ORF">P691DRAFT_710428</name>
</gene>
<sequence length="775" mass="86775">MLMSGSARSSRRNSPTHCFLPYGAELIRQYRKCHRKRWRSFLSPGRSSVFYKDPSSSSCMSLTVARMKRDDSASNLPHNETARQGKGYVTEHHGVWDILFMNEDYRMQLRRLIDDLPKSLPSFYQLVYDIYSLSPVLFILFCASQLWSNCQGAINLHFSSELLRVIEFCLKEGVSDYWSVGRSISMRLITVAFAGCISWYNERLLSRMRRRIISHFELRLMKAKLSHDLAKSGSAAHQINVTSHQAWSAFDEILRFVGWIVDALSQFTLIIHLARRNGGPFFALLCIIKPIVSTISRQSLWDKICIVKQTNEQYIRMEALTALTGKQYRQDVISGDLQDYIMAEYKSASQSFGDTSDADPWSLYEQFRSPFPEMTMNILGDLPVLYCAFLALTNPKNVSFASIAILQESANSMSWSVEVLVKGLDRFRKSLKQIRELYDAQKPSSDPTGGDRPPVGTNDATEIPGGMGFEFRDVSFMYPGSQTNTQALSNINLTIKPGQFVVLVGTNGSGKSTLVKLLARLYQPPETAAGGDDDDNDVLVAEPGATTGEMFIDSQLATSYTESSLRRSMAILSQDNLIYPGFSLGENIGLGYTPLLSDADATLEAADKAGATEVLKRMKNGVDTVLDPMSTHYSFNVREQEKGHPLKEVLKELRRPVEVSGGERQRIVAARTFMRFKSGKIRLLAVDEPSSALDAEAESALLENLLKERAGKTIIFVTHRFGKLTRQADLIVCLKEGKIVESGTHKELMKIDGEYKKLYDIQASAFQDDGTGIDS</sequence>
<feature type="region of interest" description="Disordered" evidence="3">
    <location>
        <begin position="438"/>
        <end position="464"/>
    </location>
</feature>
<accession>A0A9P6C184</accession>
<dbReference type="AlphaFoldDB" id="A0A9P6C184"/>
<dbReference type="EMBL" id="MU151305">
    <property type="protein sequence ID" value="KAF9445375.1"/>
    <property type="molecule type" value="Genomic_DNA"/>
</dbReference>
<dbReference type="PANTHER" id="PTHR24221">
    <property type="entry name" value="ATP-BINDING CASSETTE SUB-FAMILY B"/>
    <property type="match status" value="1"/>
</dbReference>
<feature type="domain" description="ABC transporter" evidence="4">
    <location>
        <begin position="469"/>
        <end position="761"/>
    </location>
</feature>
<evidence type="ECO:0000259" key="4">
    <source>
        <dbReference type="PROSITE" id="PS50893"/>
    </source>
</evidence>
<evidence type="ECO:0000256" key="1">
    <source>
        <dbReference type="ARBA" id="ARBA00022741"/>
    </source>
</evidence>
<dbReference type="InterPro" id="IPR003439">
    <property type="entry name" value="ABC_transporter-like_ATP-bd"/>
</dbReference>
<comment type="caution">
    <text evidence="5">The sequence shown here is derived from an EMBL/GenBank/DDBJ whole genome shotgun (WGS) entry which is preliminary data.</text>
</comment>
<reference evidence="5" key="1">
    <citation type="submission" date="2020-11" db="EMBL/GenBank/DDBJ databases">
        <authorList>
            <consortium name="DOE Joint Genome Institute"/>
            <person name="Ahrendt S."/>
            <person name="Riley R."/>
            <person name="Andreopoulos W."/>
            <person name="Labutti K."/>
            <person name="Pangilinan J."/>
            <person name="Ruiz-Duenas F.J."/>
            <person name="Barrasa J.M."/>
            <person name="Sanchez-Garcia M."/>
            <person name="Camarero S."/>
            <person name="Miyauchi S."/>
            <person name="Serrano A."/>
            <person name="Linde D."/>
            <person name="Babiker R."/>
            <person name="Drula E."/>
            <person name="Ayuso-Fernandez I."/>
            <person name="Pacheco R."/>
            <person name="Padilla G."/>
            <person name="Ferreira P."/>
            <person name="Barriuso J."/>
            <person name="Kellner H."/>
            <person name="Castanera R."/>
            <person name="Alfaro M."/>
            <person name="Ramirez L."/>
            <person name="Pisabarro A.G."/>
            <person name="Kuo A."/>
            <person name="Tritt A."/>
            <person name="Lipzen A."/>
            <person name="He G."/>
            <person name="Yan M."/>
            <person name="Ng V."/>
            <person name="Cullen D."/>
            <person name="Martin F."/>
            <person name="Rosso M.-N."/>
            <person name="Henrissat B."/>
            <person name="Hibbett D."/>
            <person name="Martinez A.T."/>
            <person name="Grigoriev I.V."/>
        </authorList>
    </citation>
    <scope>NUCLEOTIDE SEQUENCE</scope>
    <source>
        <strain evidence="5">MF-IS2</strain>
    </source>
</reference>
<dbReference type="OrthoDB" id="6500128at2759"/>
<dbReference type="SUPFAM" id="SSF52540">
    <property type="entry name" value="P-loop containing nucleoside triphosphate hydrolases"/>
    <property type="match status" value="1"/>
</dbReference>
<dbReference type="SMART" id="SM00382">
    <property type="entry name" value="AAA"/>
    <property type="match status" value="1"/>
</dbReference>
<dbReference type="Pfam" id="PF00005">
    <property type="entry name" value="ABC_tran"/>
    <property type="match status" value="1"/>
</dbReference>
<dbReference type="InterPro" id="IPR039421">
    <property type="entry name" value="Type_1_exporter"/>
</dbReference>